<keyword evidence="3" id="KW-1185">Reference proteome</keyword>
<sequence>MRPGVTGGALRRLIAGELTGVRPGAATVPPAPPAPPSPAPPGPAPPPGYASSSPYDLASSYDPVGVRAGGERREDGERCEVCAAAVAAEHRHLLEVAGRELRCACRACAVLFDRAAAGPGGEARYVLVPDRRWLVEGFVLDDATWAELSIPVRMAFVVEDSATGRAVLVYPSPGGPVESPLEEATWERLRRANPVLRGLATDVEALLVNRTGTVREHWIVPVDDCYALVGLLRTRWKGLAGGPEVWREISSFFTGLRRRSRIVPPADDALGRGKGMA</sequence>
<organism evidence="2 3">
    <name type="scientific">Nonomuraea glycinis</name>
    <dbReference type="NCBI Taxonomy" id="2047744"/>
    <lineage>
        <taxon>Bacteria</taxon>
        <taxon>Bacillati</taxon>
        <taxon>Actinomycetota</taxon>
        <taxon>Actinomycetes</taxon>
        <taxon>Streptosporangiales</taxon>
        <taxon>Streptosporangiaceae</taxon>
        <taxon>Nonomuraea</taxon>
    </lineage>
</organism>
<dbReference type="InterPro" id="IPR045991">
    <property type="entry name" value="DUF5947"/>
</dbReference>
<reference evidence="2" key="2">
    <citation type="submission" date="2020-09" db="EMBL/GenBank/DDBJ databases">
        <authorList>
            <person name="Sun Q."/>
            <person name="Zhou Y."/>
        </authorList>
    </citation>
    <scope>NUCLEOTIDE SEQUENCE</scope>
    <source>
        <strain evidence="2">CGMCC 4.7430</strain>
    </source>
</reference>
<proteinExistence type="predicted"/>
<reference evidence="2" key="1">
    <citation type="journal article" date="2014" name="Int. J. Syst. Evol. Microbiol.">
        <title>Complete genome sequence of Corynebacterium casei LMG S-19264T (=DSM 44701T), isolated from a smear-ripened cheese.</title>
        <authorList>
            <consortium name="US DOE Joint Genome Institute (JGI-PGF)"/>
            <person name="Walter F."/>
            <person name="Albersmeier A."/>
            <person name="Kalinowski J."/>
            <person name="Ruckert C."/>
        </authorList>
    </citation>
    <scope>NUCLEOTIDE SEQUENCE</scope>
    <source>
        <strain evidence="2">CGMCC 4.7430</strain>
    </source>
</reference>
<dbReference type="EMBL" id="BMNK01000007">
    <property type="protein sequence ID" value="GGP09506.1"/>
    <property type="molecule type" value="Genomic_DNA"/>
</dbReference>
<evidence type="ECO:0000313" key="3">
    <source>
        <dbReference type="Proteomes" id="UP000660745"/>
    </source>
</evidence>
<accession>A0A918E6Y0</accession>
<evidence type="ECO:0000313" key="2">
    <source>
        <dbReference type="EMBL" id="GGP09506.1"/>
    </source>
</evidence>
<gene>
    <name evidence="2" type="ORF">GCM10012278_45470</name>
</gene>
<evidence type="ECO:0000256" key="1">
    <source>
        <dbReference type="SAM" id="MobiDB-lite"/>
    </source>
</evidence>
<dbReference type="AlphaFoldDB" id="A0A918E6Y0"/>
<protein>
    <submittedName>
        <fullName evidence="2">Uncharacterized protein</fullName>
    </submittedName>
</protein>
<feature type="compositionally biased region" description="Pro residues" evidence="1">
    <location>
        <begin position="29"/>
        <end position="48"/>
    </location>
</feature>
<dbReference type="Pfam" id="PF19372">
    <property type="entry name" value="DUF5947"/>
    <property type="match status" value="1"/>
</dbReference>
<comment type="caution">
    <text evidence="2">The sequence shown here is derived from an EMBL/GenBank/DDBJ whole genome shotgun (WGS) entry which is preliminary data.</text>
</comment>
<feature type="region of interest" description="Disordered" evidence="1">
    <location>
        <begin position="21"/>
        <end position="53"/>
    </location>
</feature>
<dbReference type="RefSeq" id="WP_225277251.1">
    <property type="nucleotide sequence ID" value="NZ_BMNK01000007.1"/>
</dbReference>
<dbReference type="Proteomes" id="UP000660745">
    <property type="component" value="Unassembled WGS sequence"/>
</dbReference>
<name>A0A918E6Y0_9ACTN</name>